<evidence type="ECO:0000256" key="1">
    <source>
        <dbReference type="SAM" id="SignalP"/>
    </source>
</evidence>
<feature type="chain" id="PRO_5045992698" description="RNase H type-1 domain-containing protein" evidence="1">
    <location>
        <begin position="18"/>
        <end position="185"/>
    </location>
</feature>
<name>A0ABR2F2A4_9ROSI</name>
<organism evidence="3 4">
    <name type="scientific">Hibiscus sabdariffa</name>
    <name type="common">roselle</name>
    <dbReference type="NCBI Taxonomy" id="183260"/>
    <lineage>
        <taxon>Eukaryota</taxon>
        <taxon>Viridiplantae</taxon>
        <taxon>Streptophyta</taxon>
        <taxon>Embryophyta</taxon>
        <taxon>Tracheophyta</taxon>
        <taxon>Spermatophyta</taxon>
        <taxon>Magnoliopsida</taxon>
        <taxon>eudicotyledons</taxon>
        <taxon>Gunneridae</taxon>
        <taxon>Pentapetalae</taxon>
        <taxon>rosids</taxon>
        <taxon>malvids</taxon>
        <taxon>Malvales</taxon>
        <taxon>Malvaceae</taxon>
        <taxon>Malvoideae</taxon>
        <taxon>Hibiscus</taxon>
    </lineage>
</organism>
<dbReference type="Proteomes" id="UP001472677">
    <property type="component" value="Unassembled WGS sequence"/>
</dbReference>
<keyword evidence="1" id="KW-0732">Signal</keyword>
<dbReference type="PANTHER" id="PTHR47723">
    <property type="entry name" value="OS05G0353850 PROTEIN"/>
    <property type="match status" value="1"/>
</dbReference>
<feature type="signal peptide" evidence="1">
    <location>
        <begin position="1"/>
        <end position="17"/>
    </location>
</feature>
<dbReference type="CDD" id="cd06222">
    <property type="entry name" value="RNase_H_like"/>
    <property type="match status" value="1"/>
</dbReference>
<comment type="caution">
    <text evidence="3">The sequence shown here is derived from an EMBL/GenBank/DDBJ whole genome shotgun (WGS) entry which is preliminary data.</text>
</comment>
<dbReference type="InterPro" id="IPR002156">
    <property type="entry name" value="RNaseH_domain"/>
</dbReference>
<reference evidence="3 4" key="1">
    <citation type="journal article" date="2024" name="G3 (Bethesda)">
        <title>Genome assembly of Hibiscus sabdariffa L. provides insights into metabolisms of medicinal natural products.</title>
        <authorList>
            <person name="Kim T."/>
        </authorList>
    </citation>
    <scope>NUCLEOTIDE SEQUENCE [LARGE SCALE GENOMIC DNA]</scope>
    <source>
        <strain evidence="3">TK-2024</strain>
        <tissue evidence="3">Old leaves</tissue>
    </source>
</reference>
<evidence type="ECO:0000313" key="4">
    <source>
        <dbReference type="Proteomes" id="UP001472677"/>
    </source>
</evidence>
<accession>A0ABR2F2A4</accession>
<evidence type="ECO:0000313" key="3">
    <source>
        <dbReference type="EMBL" id="KAK8569084.1"/>
    </source>
</evidence>
<sequence>MLFAILFLVLSKQHCLTVFNGDPGGLRGVQPPEQSWFKANVDGTVSGSHNMTVVEVVLRDMMGAWIFGTSRSLSSCSILMSKFWTTYDGFVHLWRLGYRKVTLECDNALVVHILNRRSDALPESLLEVRIRELISRNWESQISCKANVVPDALVGMARGCPIGEICYVNHTTEVIPLLAADGGDA</sequence>
<evidence type="ECO:0000259" key="2">
    <source>
        <dbReference type="Pfam" id="PF13456"/>
    </source>
</evidence>
<dbReference type="InterPro" id="IPR044730">
    <property type="entry name" value="RNase_H-like_dom_plant"/>
</dbReference>
<dbReference type="InterPro" id="IPR053151">
    <property type="entry name" value="RNase_H-like"/>
</dbReference>
<gene>
    <name evidence="3" type="ORF">V6N12_007616</name>
</gene>
<feature type="domain" description="RNase H type-1" evidence="2">
    <location>
        <begin position="40"/>
        <end position="143"/>
    </location>
</feature>
<dbReference type="Pfam" id="PF13456">
    <property type="entry name" value="RVT_3"/>
    <property type="match status" value="1"/>
</dbReference>
<dbReference type="PANTHER" id="PTHR47723:SF19">
    <property type="entry name" value="POLYNUCLEOTIDYL TRANSFERASE, RIBONUCLEASE H-LIKE SUPERFAMILY PROTEIN"/>
    <property type="match status" value="1"/>
</dbReference>
<proteinExistence type="predicted"/>
<keyword evidence="4" id="KW-1185">Reference proteome</keyword>
<dbReference type="EMBL" id="JBBPBM010000009">
    <property type="protein sequence ID" value="KAK8569084.1"/>
    <property type="molecule type" value="Genomic_DNA"/>
</dbReference>
<protein>
    <recommendedName>
        <fullName evidence="2">RNase H type-1 domain-containing protein</fullName>
    </recommendedName>
</protein>